<sequence>MATIQPAATAGSGEMCRLTICGPTSRVELAVPAHVPIADLMPTVLGHLDPALATSGLAHGGWVLQRLGEPPLDEDRGTAAAGLFDGDLLHLRPRDDLLPLVDFDDLVDGVHTGLSRRDDRWTAALTRRACVALVAVCSLLAVAVTTFAASGTAVVIAAGGLALGLLAASAASARAFGDSASAVVLGGSAVSAAAVVGLAVPVGGAPPGEWFTGPGALAAGLAVAVSAGAVHGVAAPAAPVFPAVALAGALTAAGAGAAALGGLGGAGSAAIVVTVALLLTKAAPTASARLSGLAVEPVPTSAEEFQRGLDPLPSGDVLDRAGRADSYLTAALVALGAVLTGGLVVVGSTTTWDAAAFSVAVSGVLLLQARELNGTRHRLSALVPGITGLGAPACAWAAVLPPAGWVAVLVGLFLLALAAFAGGRVLPGRRLVPRWGRWGDLAHWVCALAVIPLVLSLTEVYGLIRTAFA</sequence>
<dbReference type="EMBL" id="NSDM01000028">
    <property type="protein sequence ID" value="MDQ2589054.1"/>
    <property type="molecule type" value="Genomic_DNA"/>
</dbReference>
<evidence type="ECO:0000256" key="7">
    <source>
        <dbReference type="SAM" id="Phobius"/>
    </source>
</evidence>
<feature type="transmembrane region" description="Helical" evidence="7">
    <location>
        <begin position="210"/>
        <end position="233"/>
    </location>
</feature>
<comment type="caution">
    <text evidence="9">The sequence shown here is derived from an EMBL/GenBank/DDBJ whole genome shotgun (WGS) entry which is preliminary data.</text>
</comment>
<protein>
    <submittedName>
        <fullName evidence="9">Type VII secretion integral membrane protein EccD</fullName>
    </submittedName>
</protein>
<organism evidence="9 10">
    <name type="scientific">Saccharothrix yanglingensis</name>
    <dbReference type="NCBI Taxonomy" id="659496"/>
    <lineage>
        <taxon>Bacteria</taxon>
        <taxon>Bacillati</taxon>
        <taxon>Actinomycetota</taxon>
        <taxon>Actinomycetes</taxon>
        <taxon>Pseudonocardiales</taxon>
        <taxon>Pseudonocardiaceae</taxon>
        <taxon>Saccharothrix</taxon>
    </lineage>
</organism>
<keyword evidence="6 7" id="KW-0472">Membrane</keyword>
<dbReference type="InterPro" id="IPR024962">
    <property type="entry name" value="YukD-like"/>
</dbReference>
<feature type="transmembrane region" description="Helical" evidence="7">
    <location>
        <begin position="240"/>
        <end position="260"/>
    </location>
</feature>
<dbReference type="NCBIfam" id="TIGR03920">
    <property type="entry name" value="T7SS_EccD"/>
    <property type="match status" value="1"/>
</dbReference>
<feature type="transmembrane region" description="Helical" evidence="7">
    <location>
        <begin position="381"/>
        <end position="399"/>
    </location>
</feature>
<feature type="transmembrane region" description="Helical" evidence="7">
    <location>
        <begin position="352"/>
        <end position="369"/>
    </location>
</feature>
<dbReference type="Pfam" id="PF19053">
    <property type="entry name" value="EccD"/>
    <property type="match status" value="1"/>
</dbReference>
<dbReference type="InterPro" id="IPR006707">
    <property type="entry name" value="T7SS_EccD"/>
</dbReference>
<dbReference type="InterPro" id="IPR044049">
    <property type="entry name" value="EccD_transm"/>
</dbReference>
<keyword evidence="5 7" id="KW-1133">Transmembrane helix</keyword>
<comment type="similarity">
    <text evidence="2">Belongs to the EccD/Snm4 family.</text>
</comment>
<accession>A0ABU0XEC2</accession>
<feature type="transmembrane region" description="Helical" evidence="7">
    <location>
        <begin position="266"/>
        <end position="283"/>
    </location>
</feature>
<feature type="transmembrane region" description="Helical" evidence="7">
    <location>
        <begin position="129"/>
        <end position="149"/>
    </location>
</feature>
<dbReference type="PIRSF" id="PIRSF017804">
    <property type="entry name" value="Secretion_EccD1"/>
    <property type="match status" value="1"/>
</dbReference>
<evidence type="ECO:0000256" key="2">
    <source>
        <dbReference type="ARBA" id="ARBA00006162"/>
    </source>
</evidence>
<evidence type="ECO:0000313" key="9">
    <source>
        <dbReference type="EMBL" id="MDQ2589054.1"/>
    </source>
</evidence>
<keyword evidence="10" id="KW-1185">Reference proteome</keyword>
<feature type="transmembrane region" description="Helical" evidence="7">
    <location>
        <begin position="155"/>
        <end position="176"/>
    </location>
</feature>
<name>A0ABU0XEC2_9PSEU</name>
<keyword evidence="4 7" id="KW-0812">Transmembrane</keyword>
<keyword evidence="3" id="KW-1003">Cell membrane</keyword>
<dbReference type="Gene3D" id="3.10.20.90">
    <property type="entry name" value="Phosphatidylinositol 3-kinase Catalytic Subunit, Chain A, domain 1"/>
    <property type="match status" value="1"/>
</dbReference>
<gene>
    <name evidence="9" type="primary">eccD</name>
    <name evidence="9" type="ORF">CKY47_34950</name>
</gene>
<evidence type="ECO:0000313" key="10">
    <source>
        <dbReference type="Proteomes" id="UP001225605"/>
    </source>
</evidence>
<dbReference type="RefSeq" id="WP_306750732.1">
    <property type="nucleotide sequence ID" value="NZ_NSDM01000028.1"/>
</dbReference>
<evidence type="ECO:0000259" key="8">
    <source>
        <dbReference type="Pfam" id="PF19053"/>
    </source>
</evidence>
<evidence type="ECO:0000256" key="1">
    <source>
        <dbReference type="ARBA" id="ARBA00004651"/>
    </source>
</evidence>
<evidence type="ECO:0000256" key="6">
    <source>
        <dbReference type="ARBA" id="ARBA00023136"/>
    </source>
</evidence>
<dbReference type="Pfam" id="PF08817">
    <property type="entry name" value="YukD"/>
    <property type="match status" value="1"/>
</dbReference>
<feature type="transmembrane region" description="Helical" evidence="7">
    <location>
        <begin position="405"/>
        <end position="423"/>
    </location>
</feature>
<feature type="domain" description="EccD-like transmembrane" evidence="8">
    <location>
        <begin position="126"/>
        <end position="466"/>
    </location>
</feature>
<feature type="transmembrane region" description="Helical" evidence="7">
    <location>
        <begin position="327"/>
        <end position="346"/>
    </location>
</feature>
<feature type="transmembrane region" description="Helical" evidence="7">
    <location>
        <begin position="444"/>
        <end position="464"/>
    </location>
</feature>
<dbReference type="Proteomes" id="UP001225605">
    <property type="component" value="Unassembled WGS sequence"/>
</dbReference>
<evidence type="ECO:0000256" key="3">
    <source>
        <dbReference type="ARBA" id="ARBA00022475"/>
    </source>
</evidence>
<proteinExistence type="inferred from homology"/>
<feature type="transmembrane region" description="Helical" evidence="7">
    <location>
        <begin position="183"/>
        <end position="204"/>
    </location>
</feature>
<comment type="subcellular location">
    <subcellularLocation>
        <location evidence="1">Cell membrane</location>
        <topology evidence="1">Multi-pass membrane protein</topology>
    </subcellularLocation>
</comment>
<evidence type="ECO:0000256" key="5">
    <source>
        <dbReference type="ARBA" id="ARBA00022989"/>
    </source>
</evidence>
<reference evidence="9 10" key="1">
    <citation type="submission" date="2017-06" db="EMBL/GenBank/DDBJ databases">
        <title>Cultured bacterium strain Saccharothrix yanglingensis Hhs.015.</title>
        <authorList>
            <person name="Xia Y."/>
        </authorList>
    </citation>
    <scope>NUCLEOTIDE SEQUENCE [LARGE SCALE GENOMIC DNA]</scope>
    <source>
        <strain evidence="9 10">Hhs.015</strain>
    </source>
</reference>
<evidence type="ECO:0000256" key="4">
    <source>
        <dbReference type="ARBA" id="ARBA00022692"/>
    </source>
</evidence>